<dbReference type="InterPro" id="IPR001789">
    <property type="entry name" value="Sig_transdc_resp-reg_receiver"/>
</dbReference>
<dbReference type="PROSITE" id="PS50110">
    <property type="entry name" value="RESPONSE_REGULATORY"/>
    <property type="match status" value="1"/>
</dbReference>
<protein>
    <recommendedName>
        <fullName evidence="2">Stage 0 sporulation protein A homolog</fullName>
    </recommendedName>
</protein>
<dbReference type="PANTHER" id="PTHR42713:SF3">
    <property type="entry name" value="TRANSCRIPTIONAL REGULATORY PROTEIN HPTR"/>
    <property type="match status" value="1"/>
</dbReference>
<keyword evidence="4 10" id="KW-0597">Phosphoprotein</keyword>
<comment type="function">
    <text evidence="9">May play the central regulatory role in sporulation. It may be an element of the effector pathway responsible for the activation of sporulation genes in response to nutritional stress. Spo0A may act in concert with spo0H (a sigma factor) to control the expression of some genes that are critical to the sporulation process.</text>
</comment>
<evidence type="ECO:0000259" key="13">
    <source>
        <dbReference type="PROSITE" id="PS50110"/>
    </source>
</evidence>
<keyword evidence="5" id="KW-0902">Two-component regulatory system</keyword>
<evidence type="ECO:0000256" key="2">
    <source>
        <dbReference type="ARBA" id="ARBA00018672"/>
    </source>
</evidence>
<evidence type="ECO:0000256" key="4">
    <source>
        <dbReference type="ARBA" id="ARBA00022553"/>
    </source>
</evidence>
<dbReference type="RefSeq" id="WP_262654955.1">
    <property type="nucleotide sequence ID" value="NZ_JAOQKE010000012.1"/>
</dbReference>
<dbReference type="PROSITE" id="PS01124">
    <property type="entry name" value="HTH_ARAC_FAMILY_2"/>
    <property type="match status" value="1"/>
</dbReference>
<evidence type="ECO:0000259" key="12">
    <source>
        <dbReference type="PROSITE" id="PS01124"/>
    </source>
</evidence>
<evidence type="ECO:0000256" key="9">
    <source>
        <dbReference type="ARBA" id="ARBA00024867"/>
    </source>
</evidence>
<dbReference type="EMBL" id="JAOQKE010000012">
    <property type="protein sequence ID" value="MCU6725695.1"/>
    <property type="molecule type" value="Genomic_DNA"/>
</dbReference>
<keyword evidence="11" id="KW-0812">Transmembrane</keyword>
<keyword evidence="8" id="KW-0804">Transcription</keyword>
<dbReference type="Gene3D" id="1.10.10.60">
    <property type="entry name" value="Homeodomain-like"/>
    <property type="match status" value="1"/>
</dbReference>
<keyword evidence="15" id="KW-1185">Reference proteome</keyword>
<keyword evidence="11" id="KW-1133">Transmembrane helix</keyword>
<dbReference type="PANTHER" id="PTHR42713">
    <property type="entry name" value="HISTIDINE KINASE-RELATED"/>
    <property type="match status" value="1"/>
</dbReference>
<evidence type="ECO:0000256" key="3">
    <source>
        <dbReference type="ARBA" id="ARBA00022490"/>
    </source>
</evidence>
<feature type="domain" description="Response regulatory" evidence="13">
    <location>
        <begin position="3"/>
        <end position="120"/>
    </location>
</feature>
<dbReference type="InterPro" id="IPR018060">
    <property type="entry name" value="HTH_AraC"/>
</dbReference>
<comment type="subcellular location">
    <subcellularLocation>
        <location evidence="1">Cytoplasm</location>
    </subcellularLocation>
</comment>
<evidence type="ECO:0000256" key="6">
    <source>
        <dbReference type="ARBA" id="ARBA00023015"/>
    </source>
</evidence>
<keyword evidence="3" id="KW-0963">Cytoplasm</keyword>
<dbReference type="CDD" id="cd17536">
    <property type="entry name" value="REC_YesN-like"/>
    <property type="match status" value="1"/>
</dbReference>
<dbReference type="Pfam" id="PF00072">
    <property type="entry name" value="Response_reg"/>
    <property type="match status" value="1"/>
</dbReference>
<dbReference type="SMART" id="SM00342">
    <property type="entry name" value="HTH_ARAC"/>
    <property type="match status" value="1"/>
</dbReference>
<feature type="domain" description="HTH araC/xylS-type" evidence="12">
    <location>
        <begin position="146"/>
        <end position="236"/>
    </location>
</feature>
<evidence type="ECO:0000256" key="7">
    <source>
        <dbReference type="ARBA" id="ARBA00023125"/>
    </source>
</evidence>
<feature type="modified residue" description="4-aspartylphosphate" evidence="10">
    <location>
        <position position="55"/>
    </location>
</feature>
<keyword evidence="11" id="KW-0472">Membrane</keyword>
<gene>
    <name evidence="14" type="ORF">OCV47_10090</name>
</gene>
<dbReference type="SUPFAM" id="SSF52172">
    <property type="entry name" value="CheY-like"/>
    <property type="match status" value="1"/>
</dbReference>
<evidence type="ECO:0000256" key="8">
    <source>
        <dbReference type="ARBA" id="ARBA00023163"/>
    </source>
</evidence>
<organism evidence="14 15">
    <name type="scientific">Muricoprocola aceti</name>
    <dbReference type="NCBI Taxonomy" id="2981772"/>
    <lineage>
        <taxon>Bacteria</taxon>
        <taxon>Bacillati</taxon>
        <taxon>Bacillota</taxon>
        <taxon>Clostridia</taxon>
        <taxon>Lachnospirales</taxon>
        <taxon>Lachnospiraceae</taxon>
        <taxon>Muricoprocola</taxon>
    </lineage>
</organism>
<feature type="transmembrane region" description="Helical" evidence="11">
    <location>
        <begin position="211"/>
        <end position="230"/>
    </location>
</feature>
<dbReference type="InterPro" id="IPR011006">
    <property type="entry name" value="CheY-like_superfamily"/>
</dbReference>
<dbReference type="InterPro" id="IPR051552">
    <property type="entry name" value="HptR"/>
</dbReference>
<dbReference type="SUPFAM" id="SSF46689">
    <property type="entry name" value="Homeodomain-like"/>
    <property type="match status" value="1"/>
</dbReference>
<sequence length="236" mass="27386">MWKTLIIDDEKPVRIAISKLGKWSHFQIEPPLMAFNGKEALTIMREIHPDLVFVDISMPIMDGIAFLKTASAEFPDSCFIIISGYDDFSYAQQAIRYGVMDYLLKPIVETDLNTAIQRAVESLCPGFTPADARKEETNLDSDTVTTIIHDYIDNHYSSNIKISQFADKYFFSKEYLTRQFKARYHCDIYEYVLQVRMERARELLLNPEIKILAVGAFSLFIYSIMLLLRFRSFFLP</sequence>
<accession>A0ABT2SMH5</accession>
<evidence type="ECO:0000256" key="11">
    <source>
        <dbReference type="SAM" id="Phobius"/>
    </source>
</evidence>
<name>A0ABT2SMH5_9FIRM</name>
<proteinExistence type="predicted"/>
<dbReference type="Gene3D" id="3.40.50.2300">
    <property type="match status" value="1"/>
</dbReference>
<evidence type="ECO:0000313" key="14">
    <source>
        <dbReference type="EMBL" id="MCU6725695.1"/>
    </source>
</evidence>
<comment type="caution">
    <text evidence="14">The sequence shown here is derived from an EMBL/GenBank/DDBJ whole genome shotgun (WGS) entry which is preliminary data.</text>
</comment>
<dbReference type="SMART" id="SM00448">
    <property type="entry name" value="REC"/>
    <property type="match status" value="1"/>
</dbReference>
<evidence type="ECO:0000256" key="10">
    <source>
        <dbReference type="PROSITE-ProRule" id="PRU00169"/>
    </source>
</evidence>
<dbReference type="Proteomes" id="UP001652338">
    <property type="component" value="Unassembled WGS sequence"/>
</dbReference>
<evidence type="ECO:0000256" key="5">
    <source>
        <dbReference type="ARBA" id="ARBA00023012"/>
    </source>
</evidence>
<evidence type="ECO:0000256" key="1">
    <source>
        <dbReference type="ARBA" id="ARBA00004496"/>
    </source>
</evidence>
<evidence type="ECO:0000313" key="15">
    <source>
        <dbReference type="Proteomes" id="UP001652338"/>
    </source>
</evidence>
<dbReference type="InterPro" id="IPR009057">
    <property type="entry name" value="Homeodomain-like_sf"/>
</dbReference>
<keyword evidence="6" id="KW-0805">Transcription regulation</keyword>
<keyword evidence="7" id="KW-0238">DNA-binding</keyword>
<reference evidence="14 15" key="1">
    <citation type="journal article" date="2021" name="ISME Commun">
        <title>Automated analysis of genomic sequences facilitates high-throughput and comprehensive description of bacteria.</title>
        <authorList>
            <person name="Hitch T.C.A."/>
        </authorList>
    </citation>
    <scope>NUCLEOTIDE SEQUENCE [LARGE SCALE GENOMIC DNA]</scope>
    <source>
        <strain evidence="14 15">Sanger_29</strain>
    </source>
</reference>